<dbReference type="AlphaFoldDB" id="A0A917NHV8"/>
<dbReference type="RefSeq" id="WP_188965449.1">
    <property type="nucleotide sequence ID" value="NZ_BMKW01000001.1"/>
</dbReference>
<reference evidence="2" key="2">
    <citation type="submission" date="2020-09" db="EMBL/GenBank/DDBJ databases">
        <authorList>
            <person name="Sun Q."/>
            <person name="Zhou Y."/>
        </authorList>
    </citation>
    <scope>NUCLEOTIDE SEQUENCE</scope>
    <source>
        <strain evidence="2">CGMCC 1.3617</strain>
    </source>
</reference>
<dbReference type="Pfam" id="PF04717">
    <property type="entry name" value="Phage_base_V"/>
    <property type="match status" value="1"/>
</dbReference>
<comment type="caution">
    <text evidence="2">The sequence shown here is derived from an EMBL/GenBank/DDBJ whole genome shotgun (WGS) entry which is preliminary data.</text>
</comment>
<evidence type="ECO:0000313" key="3">
    <source>
        <dbReference type="Proteomes" id="UP000661507"/>
    </source>
</evidence>
<proteinExistence type="predicted"/>
<dbReference type="SUPFAM" id="SSF69255">
    <property type="entry name" value="gp5 N-terminal domain-like"/>
    <property type="match status" value="1"/>
</dbReference>
<feature type="domain" description="Gp5/Type VI secretion system Vgr protein OB-fold" evidence="1">
    <location>
        <begin position="57"/>
        <end position="94"/>
    </location>
</feature>
<evidence type="ECO:0000313" key="2">
    <source>
        <dbReference type="EMBL" id="GGJ02345.1"/>
    </source>
</evidence>
<sequence>MSSLIEVLRAIIRDEIAARRPPELGIVTQVHPGDGDAGNHQADLRLRASGLELARVPVAVPRLGFSLLPRPGDLVVVLFVDGDVHAPVVVGSLYDAERHPPEAGALDASFVPPDDEDSAVKRFHIATPGGGVLTIDDAGLRFEAGGTKLEIAQDGDVTVTSAKAVSVEAESSITLKAGSDMTIEAATSLTLKGAQVTIEGQSEAKLKGASVTIAGMTSFSAA</sequence>
<dbReference type="InterPro" id="IPR037026">
    <property type="entry name" value="Vgr_OB-fold_dom_sf"/>
</dbReference>
<name>A0A917NHV8_9PROT</name>
<gene>
    <name evidence="2" type="ORF">GCM10011320_06480</name>
</gene>
<protein>
    <recommendedName>
        <fullName evidence="1">Gp5/Type VI secretion system Vgr protein OB-fold domain-containing protein</fullName>
    </recommendedName>
</protein>
<accession>A0A917NHV8</accession>
<dbReference type="EMBL" id="BMKW01000001">
    <property type="protein sequence ID" value="GGJ02345.1"/>
    <property type="molecule type" value="Genomic_DNA"/>
</dbReference>
<dbReference type="InterPro" id="IPR006531">
    <property type="entry name" value="Gp5/Vgr_OB"/>
</dbReference>
<dbReference type="Proteomes" id="UP000661507">
    <property type="component" value="Unassembled WGS sequence"/>
</dbReference>
<dbReference type="SUPFAM" id="SSF69349">
    <property type="entry name" value="Phage fibre proteins"/>
    <property type="match status" value="1"/>
</dbReference>
<dbReference type="Gene3D" id="2.40.50.230">
    <property type="entry name" value="Gp5 N-terminal domain"/>
    <property type="match status" value="1"/>
</dbReference>
<evidence type="ECO:0000259" key="1">
    <source>
        <dbReference type="Pfam" id="PF04717"/>
    </source>
</evidence>
<keyword evidence="3" id="KW-1185">Reference proteome</keyword>
<organism evidence="2 3">
    <name type="scientific">Neoroseomonas lacus</name>
    <dbReference type="NCBI Taxonomy" id="287609"/>
    <lineage>
        <taxon>Bacteria</taxon>
        <taxon>Pseudomonadati</taxon>
        <taxon>Pseudomonadota</taxon>
        <taxon>Alphaproteobacteria</taxon>
        <taxon>Acetobacterales</taxon>
        <taxon>Acetobacteraceae</taxon>
        <taxon>Neoroseomonas</taxon>
    </lineage>
</organism>
<reference evidence="2" key="1">
    <citation type="journal article" date="2014" name="Int. J. Syst. Evol. Microbiol.">
        <title>Complete genome sequence of Corynebacterium casei LMG S-19264T (=DSM 44701T), isolated from a smear-ripened cheese.</title>
        <authorList>
            <consortium name="US DOE Joint Genome Institute (JGI-PGF)"/>
            <person name="Walter F."/>
            <person name="Albersmeier A."/>
            <person name="Kalinowski J."/>
            <person name="Ruckert C."/>
        </authorList>
    </citation>
    <scope>NUCLEOTIDE SEQUENCE</scope>
    <source>
        <strain evidence="2">CGMCC 1.3617</strain>
    </source>
</reference>